<comment type="caution">
    <text evidence="4">The sequence shown here is derived from an EMBL/GenBank/DDBJ whole genome shotgun (WGS) entry which is preliminary data.</text>
</comment>
<protein>
    <submittedName>
        <fullName evidence="4">O-succinylbenzoic acid--CoA ligase</fullName>
    </submittedName>
</protein>
<dbReference type="OrthoDB" id="8870348at2"/>
<dbReference type="Gene3D" id="3.40.50.12780">
    <property type="entry name" value="N-terminal domain of ligase-like"/>
    <property type="match status" value="1"/>
</dbReference>
<dbReference type="SUPFAM" id="SSF56801">
    <property type="entry name" value="Acetyl-CoA synthetase-like"/>
    <property type="match status" value="1"/>
</dbReference>
<evidence type="ECO:0000256" key="1">
    <source>
        <dbReference type="ARBA" id="ARBA00006432"/>
    </source>
</evidence>
<dbReference type="InterPro" id="IPR045851">
    <property type="entry name" value="AMP-bd_C_sf"/>
</dbReference>
<reference evidence="4 5" key="1">
    <citation type="submission" date="2018-07" db="EMBL/GenBank/DDBJ databases">
        <title>Leeuwenhoekiella genomics.</title>
        <authorList>
            <person name="Tahon G."/>
            <person name="Willems A."/>
        </authorList>
    </citation>
    <scope>NUCLEOTIDE SEQUENCE [LARGE SCALE GENOMIC DNA]</scope>
    <source>
        <strain evidence="4 5">R-50232</strain>
    </source>
</reference>
<dbReference type="PANTHER" id="PTHR43201">
    <property type="entry name" value="ACYL-COA SYNTHETASE"/>
    <property type="match status" value="1"/>
</dbReference>
<comment type="similarity">
    <text evidence="1">Belongs to the ATP-dependent AMP-binding enzyme family.</text>
</comment>
<gene>
    <name evidence="4" type="ORF">DSM04_10754</name>
</gene>
<keyword evidence="2 4" id="KW-0436">Ligase</keyword>
<dbReference type="Gene3D" id="3.30.300.30">
    <property type="match status" value="1"/>
</dbReference>
<keyword evidence="5" id="KW-1185">Reference proteome</keyword>
<dbReference type="EMBL" id="QOVI01000007">
    <property type="protein sequence ID" value="RXG12283.1"/>
    <property type="molecule type" value="Genomic_DNA"/>
</dbReference>
<evidence type="ECO:0000256" key="2">
    <source>
        <dbReference type="ARBA" id="ARBA00022598"/>
    </source>
</evidence>
<evidence type="ECO:0000259" key="3">
    <source>
        <dbReference type="Pfam" id="PF00501"/>
    </source>
</evidence>
<dbReference type="RefSeq" id="WP_128762432.1">
    <property type="nucleotide sequence ID" value="NZ_QOVI01000007.1"/>
</dbReference>
<dbReference type="PANTHER" id="PTHR43201:SF5">
    <property type="entry name" value="MEDIUM-CHAIN ACYL-COA LIGASE ACSF2, MITOCHONDRIAL"/>
    <property type="match status" value="1"/>
</dbReference>
<proteinExistence type="inferred from homology"/>
<feature type="domain" description="AMP-dependent synthetase/ligase" evidence="3">
    <location>
        <begin position="53"/>
        <end position="227"/>
    </location>
</feature>
<organism evidence="4 5">
    <name type="scientific">Leeuwenhoekiella aestuarii</name>
    <dbReference type="NCBI Taxonomy" id="2249426"/>
    <lineage>
        <taxon>Bacteria</taxon>
        <taxon>Pseudomonadati</taxon>
        <taxon>Bacteroidota</taxon>
        <taxon>Flavobacteriia</taxon>
        <taxon>Flavobacteriales</taxon>
        <taxon>Flavobacteriaceae</taxon>
        <taxon>Leeuwenhoekiella</taxon>
    </lineage>
</organism>
<evidence type="ECO:0000313" key="4">
    <source>
        <dbReference type="EMBL" id="RXG12283.1"/>
    </source>
</evidence>
<dbReference type="AlphaFoldDB" id="A0A4Q0NQT7"/>
<dbReference type="GO" id="GO:0031956">
    <property type="term" value="F:medium-chain fatty acid-CoA ligase activity"/>
    <property type="evidence" value="ECO:0007669"/>
    <property type="project" value="TreeGrafter"/>
</dbReference>
<dbReference type="InterPro" id="IPR000873">
    <property type="entry name" value="AMP-dep_synth/lig_dom"/>
</dbReference>
<dbReference type="InterPro" id="IPR042099">
    <property type="entry name" value="ANL_N_sf"/>
</dbReference>
<sequence>MSKYPVHSEFQLNGMSLKVSGLKEFALEIQKTGELYEQELGEFILDWLNDKDYVLVNTSGSTGAPKSIKLLKRHMVNSAKATGRRFKLEAGSTALHCLPTRYIAGKMMFVRAVTLGWKLDLVPPKSNPLDQVLKRYDFSAMTPFQLDNSVARLHLLGKLIIGGGPFSQTLKELVKDSSAKIYETYGMTETVTHIAVRRINSKKNKDTGTPFKTLNKVTVSKDERGCLVIKAPKVATDPIITNDLVDLISYKKFLWLGRVDNVINSGGIKLYPETIEQKLAHQIDIPFIIGSEPDDALGERLILVIECDSFDASRLNFEVLGKYETPKRIYCTPKFIRTENGKMKRGAILKSLTAAEEI</sequence>
<evidence type="ECO:0000313" key="5">
    <source>
        <dbReference type="Proteomes" id="UP000289821"/>
    </source>
</evidence>
<accession>A0A4Q0NQT7</accession>
<name>A0A4Q0NQT7_9FLAO</name>
<dbReference type="Pfam" id="PF00501">
    <property type="entry name" value="AMP-binding"/>
    <property type="match status" value="1"/>
</dbReference>
<dbReference type="GO" id="GO:0006631">
    <property type="term" value="P:fatty acid metabolic process"/>
    <property type="evidence" value="ECO:0007669"/>
    <property type="project" value="TreeGrafter"/>
</dbReference>
<dbReference type="Proteomes" id="UP000289821">
    <property type="component" value="Unassembled WGS sequence"/>
</dbReference>